<feature type="chain" id="PRO_5044541477" evidence="1">
    <location>
        <begin position="25"/>
        <end position="308"/>
    </location>
</feature>
<protein>
    <submittedName>
        <fullName evidence="2">Kcp protein</fullName>
    </submittedName>
</protein>
<feature type="signal peptide" evidence="1">
    <location>
        <begin position="1"/>
        <end position="24"/>
    </location>
</feature>
<evidence type="ECO:0000313" key="2">
    <source>
        <dbReference type="EMBL" id="JAG73656.1"/>
    </source>
</evidence>
<name>A0A0C9QK18_9HYME</name>
<keyword evidence="1" id="KW-0732">Signal</keyword>
<dbReference type="OrthoDB" id="365605at2759"/>
<accession>A0A0C9QK18</accession>
<dbReference type="GeneID" id="105271366"/>
<dbReference type="Proteomes" id="UP000694866">
    <property type="component" value="Unplaced"/>
</dbReference>
<accession>A0A9R1U6W7</accession>
<gene>
    <name evidence="2" type="primary">Kcp</name>
    <name evidence="4" type="synonym">LOC105271366</name>
    <name evidence="2" type="ORF">g.10794</name>
</gene>
<reference evidence="4" key="2">
    <citation type="submission" date="2025-04" db="UniProtKB">
        <authorList>
            <consortium name="RefSeq"/>
        </authorList>
    </citation>
    <scope>IDENTIFICATION</scope>
    <source>
        <strain evidence="4">USDA-PBARC FA_bdor</strain>
        <tissue evidence="4">Whole organism</tissue>
    </source>
</reference>
<organism evidence="2">
    <name type="scientific">Fopius arisanus</name>
    <dbReference type="NCBI Taxonomy" id="64838"/>
    <lineage>
        <taxon>Eukaryota</taxon>
        <taxon>Metazoa</taxon>
        <taxon>Ecdysozoa</taxon>
        <taxon>Arthropoda</taxon>
        <taxon>Hexapoda</taxon>
        <taxon>Insecta</taxon>
        <taxon>Pterygota</taxon>
        <taxon>Neoptera</taxon>
        <taxon>Endopterygota</taxon>
        <taxon>Hymenoptera</taxon>
        <taxon>Apocrita</taxon>
        <taxon>Ichneumonoidea</taxon>
        <taxon>Braconidae</taxon>
        <taxon>Opiinae</taxon>
        <taxon>Fopius</taxon>
    </lineage>
</organism>
<evidence type="ECO:0000313" key="4">
    <source>
        <dbReference type="RefSeq" id="XP_011311186.1"/>
    </source>
</evidence>
<dbReference type="RefSeq" id="XP_011311186.1">
    <property type="nucleotide sequence ID" value="XM_011312884.1"/>
</dbReference>
<dbReference type="AlphaFoldDB" id="A0A0C9QK18"/>
<reference evidence="2" key="1">
    <citation type="submission" date="2015-01" db="EMBL/GenBank/DDBJ databases">
        <title>Transcriptome Assembly of Fopius arisanus.</title>
        <authorList>
            <person name="Geib S."/>
        </authorList>
    </citation>
    <scope>NUCLEOTIDE SEQUENCE</scope>
</reference>
<keyword evidence="3" id="KW-1185">Reference proteome</keyword>
<evidence type="ECO:0000256" key="1">
    <source>
        <dbReference type="SAM" id="SignalP"/>
    </source>
</evidence>
<dbReference type="KEGG" id="fas:105271366"/>
<dbReference type="EMBL" id="GBYB01003889">
    <property type="protein sequence ID" value="JAG73656.1"/>
    <property type="molecule type" value="Transcribed_RNA"/>
</dbReference>
<evidence type="ECO:0000313" key="3">
    <source>
        <dbReference type="Proteomes" id="UP000694866"/>
    </source>
</evidence>
<sequence length="308" mass="34812">MTKYVNFGVFIVVLIAAYISPAEGDCDKSKCKGPLRFYEDVACTPVYKKESDCCPYKYNCDHLKGRSINKCYANGHEYNLQEPLRKEDSKPCDVGCFCNQNTGVAGFTCAIVDCFTRHLPNCYNPRNATECCPRAPVCPEKPEDWPTCVVDGKTYRAPEYFSPAAEPQKHCYCGAGYRGQNVEPFCRVKISAECGIELRHSEEVHNNYPPVYYSSQSPQTDCPVAYRYQNRKDKVIRSEGTPEPSDSEDMMCKFGTLKIRLGEELNQKTNYDSVCVKCICEVPPILTCQRLPDSVCDVTDHPDFSDMQ</sequence>
<proteinExistence type="predicted"/>